<feature type="domain" description="Ketopantoate reductase C-terminal" evidence="13">
    <location>
        <begin position="179"/>
        <end position="300"/>
    </location>
</feature>
<dbReference type="SUPFAM" id="SSF48179">
    <property type="entry name" value="6-phosphogluconate dehydrogenase C-terminal domain-like"/>
    <property type="match status" value="1"/>
</dbReference>
<dbReference type="PANTHER" id="PTHR21708:SF26">
    <property type="entry name" value="2-DEHYDROPANTOATE 2-REDUCTASE"/>
    <property type="match status" value="1"/>
</dbReference>
<evidence type="ECO:0000256" key="2">
    <source>
        <dbReference type="ARBA" id="ARBA00004994"/>
    </source>
</evidence>
<dbReference type="FunFam" id="3.40.50.720:FF:000307">
    <property type="entry name" value="2-dehydropantoate 2-reductase"/>
    <property type="match status" value="1"/>
</dbReference>
<accession>A0A7C9VC08</accession>
<proteinExistence type="inferred from homology"/>
<reference evidence="14" key="1">
    <citation type="submission" date="2020-02" db="EMBL/GenBank/DDBJ databases">
        <title>Draft genome sequence of Candidatus Afipia apatlaquensis IBT-C3, a potential strain for decolorization of textile dyes.</title>
        <authorList>
            <person name="Sanchez-Reyes A."/>
            <person name="Breton-Deval L."/>
            <person name="Mangelson H."/>
            <person name="Sanchez-Flores A."/>
        </authorList>
    </citation>
    <scope>NUCLEOTIDE SEQUENCE [LARGE SCALE GENOMIC DNA]</scope>
    <source>
        <strain evidence="14">IBT-C3</strain>
    </source>
</reference>
<evidence type="ECO:0000256" key="3">
    <source>
        <dbReference type="ARBA" id="ARBA00007870"/>
    </source>
</evidence>
<dbReference type="AlphaFoldDB" id="A0A7C9VC08"/>
<dbReference type="GO" id="GO:0015940">
    <property type="term" value="P:pantothenate biosynthetic process"/>
    <property type="evidence" value="ECO:0007669"/>
    <property type="project" value="UniProtKB-UniPathway"/>
</dbReference>
<dbReference type="Gene3D" id="1.10.1040.10">
    <property type="entry name" value="N-(1-d-carboxylethyl)-l-norvaline Dehydrogenase, domain 2"/>
    <property type="match status" value="1"/>
</dbReference>
<evidence type="ECO:0000256" key="11">
    <source>
        <dbReference type="RuleBase" id="RU362068"/>
    </source>
</evidence>
<dbReference type="Gene3D" id="3.40.50.720">
    <property type="entry name" value="NAD(P)-binding Rossmann-like Domain"/>
    <property type="match status" value="1"/>
</dbReference>
<evidence type="ECO:0000256" key="6">
    <source>
        <dbReference type="ARBA" id="ARBA00022655"/>
    </source>
</evidence>
<dbReference type="InterPro" id="IPR003710">
    <property type="entry name" value="ApbA"/>
</dbReference>
<comment type="caution">
    <text evidence="14">The sequence shown here is derived from an EMBL/GenBank/DDBJ whole genome shotgun (WGS) entry which is preliminary data.</text>
</comment>
<comment type="pathway">
    <text evidence="2 11">Cofactor biosynthesis; (R)-pantothenate biosynthesis; (R)-pantoate from 3-methyl-2-oxobutanoate: step 2/2.</text>
</comment>
<dbReference type="EC" id="1.1.1.169" evidence="4 11"/>
<dbReference type="EMBL" id="JAAMRR010000075">
    <property type="protein sequence ID" value="NGX93947.1"/>
    <property type="molecule type" value="Genomic_DNA"/>
</dbReference>
<dbReference type="SUPFAM" id="SSF51735">
    <property type="entry name" value="NAD(P)-binding Rossmann-fold domains"/>
    <property type="match status" value="1"/>
</dbReference>
<dbReference type="FunFam" id="1.10.1040.10:FF:000017">
    <property type="entry name" value="2-dehydropantoate 2-reductase"/>
    <property type="match status" value="1"/>
</dbReference>
<dbReference type="PANTHER" id="PTHR21708">
    <property type="entry name" value="PROBABLE 2-DEHYDROPANTOATE 2-REDUCTASE"/>
    <property type="match status" value="1"/>
</dbReference>
<dbReference type="InterPro" id="IPR051402">
    <property type="entry name" value="KPR-Related"/>
</dbReference>
<evidence type="ECO:0000256" key="10">
    <source>
        <dbReference type="ARBA" id="ARBA00048793"/>
    </source>
</evidence>
<evidence type="ECO:0000256" key="7">
    <source>
        <dbReference type="ARBA" id="ARBA00022857"/>
    </source>
</evidence>
<organism evidence="14 15">
    <name type="scientific">Candidatus Afipia apatlaquensis</name>
    <dbReference type="NCBI Taxonomy" id="2712852"/>
    <lineage>
        <taxon>Bacteria</taxon>
        <taxon>Pseudomonadati</taxon>
        <taxon>Pseudomonadota</taxon>
        <taxon>Alphaproteobacteria</taxon>
        <taxon>Hyphomicrobiales</taxon>
        <taxon>Nitrobacteraceae</taxon>
        <taxon>Afipia</taxon>
    </lineage>
</organism>
<sequence>MKIVVLGSGGVGGYFGGRLAAAGSDVTFVARGAHLEALRRDGLKITSALGDLHIPKVNAVQTIDEVRAADLVMVGVKLWDTQDVAATLRPIADTGAAIISFQNGVQKDDILRRYVPAEAVMGGVCYIAATITGPGVIAHAGTMQRIVFGEYGGQTSVRSEAFLAACKAAGIDVELSDSIERLIWEKFVFLVGLSGTTSKFGTPIGPIREDMEKRAILLETMREVVAVGRAKNVPLRPDFAEDRLAFCDTIPATMTSSMQVDLERGNRLELPWLSGAVVDLGAQLKVPTPVNTAIVEALSPYAQGKR</sequence>
<evidence type="ECO:0000313" key="14">
    <source>
        <dbReference type="EMBL" id="NGX93947.1"/>
    </source>
</evidence>
<evidence type="ECO:0000259" key="12">
    <source>
        <dbReference type="Pfam" id="PF02558"/>
    </source>
</evidence>
<keyword evidence="6 11" id="KW-0566">Pantothenate biosynthesis</keyword>
<evidence type="ECO:0000256" key="9">
    <source>
        <dbReference type="ARBA" id="ARBA00032024"/>
    </source>
</evidence>
<comment type="similarity">
    <text evidence="3 11">Belongs to the ketopantoate reductase family.</text>
</comment>
<dbReference type="NCBIfam" id="TIGR00745">
    <property type="entry name" value="apbA_panE"/>
    <property type="match status" value="1"/>
</dbReference>
<dbReference type="InterPro" id="IPR008927">
    <property type="entry name" value="6-PGluconate_DH-like_C_sf"/>
</dbReference>
<dbReference type="Proteomes" id="UP000480266">
    <property type="component" value="Unassembled WGS sequence"/>
</dbReference>
<name>A0A7C9VC08_9BRAD</name>
<dbReference type="GO" id="GO:0005737">
    <property type="term" value="C:cytoplasm"/>
    <property type="evidence" value="ECO:0007669"/>
    <property type="project" value="TreeGrafter"/>
</dbReference>
<keyword evidence="15" id="KW-1185">Reference proteome</keyword>
<dbReference type="GO" id="GO:0008677">
    <property type="term" value="F:2-dehydropantoate 2-reductase activity"/>
    <property type="evidence" value="ECO:0007669"/>
    <property type="project" value="UniProtKB-EC"/>
</dbReference>
<comment type="catalytic activity">
    <reaction evidence="10 11">
        <text>(R)-pantoate + NADP(+) = 2-dehydropantoate + NADPH + H(+)</text>
        <dbReference type="Rhea" id="RHEA:16233"/>
        <dbReference type="ChEBI" id="CHEBI:11561"/>
        <dbReference type="ChEBI" id="CHEBI:15378"/>
        <dbReference type="ChEBI" id="CHEBI:15980"/>
        <dbReference type="ChEBI" id="CHEBI:57783"/>
        <dbReference type="ChEBI" id="CHEBI:58349"/>
        <dbReference type="EC" id="1.1.1.169"/>
    </reaction>
</comment>
<evidence type="ECO:0000313" key="15">
    <source>
        <dbReference type="Proteomes" id="UP000480266"/>
    </source>
</evidence>
<evidence type="ECO:0000256" key="4">
    <source>
        <dbReference type="ARBA" id="ARBA00013014"/>
    </source>
</evidence>
<dbReference type="InterPro" id="IPR013752">
    <property type="entry name" value="KPA_reductase"/>
</dbReference>
<evidence type="ECO:0000256" key="5">
    <source>
        <dbReference type="ARBA" id="ARBA00019465"/>
    </source>
</evidence>
<dbReference type="Pfam" id="PF08546">
    <property type="entry name" value="ApbA_C"/>
    <property type="match status" value="1"/>
</dbReference>
<dbReference type="UniPathway" id="UPA00028">
    <property type="reaction ID" value="UER00004"/>
</dbReference>
<dbReference type="InterPro" id="IPR036291">
    <property type="entry name" value="NAD(P)-bd_dom_sf"/>
</dbReference>
<comment type="function">
    <text evidence="1 11">Catalyzes the NADPH-dependent reduction of ketopantoate into pantoic acid.</text>
</comment>
<dbReference type="InterPro" id="IPR013332">
    <property type="entry name" value="KPR_N"/>
</dbReference>
<evidence type="ECO:0000256" key="8">
    <source>
        <dbReference type="ARBA" id="ARBA00023002"/>
    </source>
</evidence>
<gene>
    <name evidence="14" type="ORF">G4V63_01435</name>
</gene>
<evidence type="ECO:0000259" key="13">
    <source>
        <dbReference type="Pfam" id="PF08546"/>
    </source>
</evidence>
<dbReference type="Pfam" id="PF02558">
    <property type="entry name" value="ApbA"/>
    <property type="match status" value="1"/>
</dbReference>
<evidence type="ECO:0000256" key="1">
    <source>
        <dbReference type="ARBA" id="ARBA00002919"/>
    </source>
</evidence>
<feature type="domain" description="Ketopantoate reductase N-terminal" evidence="12">
    <location>
        <begin position="3"/>
        <end position="151"/>
    </location>
</feature>
<keyword evidence="7 11" id="KW-0521">NADP</keyword>
<keyword evidence="8 11" id="KW-0560">Oxidoreductase</keyword>
<dbReference type="InterPro" id="IPR013328">
    <property type="entry name" value="6PGD_dom2"/>
</dbReference>
<protein>
    <recommendedName>
        <fullName evidence="5 11">2-dehydropantoate 2-reductase</fullName>
        <ecNumber evidence="4 11">1.1.1.169</ecNumber>
    </recommendedName>
    <alternativeName>
        <fullName evidence="9 11">Ketopantoate reductase</fullName>
    </alternativeName>
</protein>